<evidence type="ECO:0000256" key="1">
    <source>
        <dbReference type="SAM" id="SignalP"/>
    </source>
</evidence>
<feature type="chain" id="PRO_5020670780" description="Lipoprotein" evidence="1">
    <location>
        <begin position="25"/>
        <end position="128"/>
    </location>
</feature>
<evidence type="ECO:0008006" key="4">
    <source>
        <dbReference type="Google" id="ProtNLM"/>
    </source>
</evidence>
<keyword evidence="1" id="KW-0732">Signal</keyword>
<accession>A0A4R8A6U6</accession>
<dbReference type="RefSeq" id="WP_134167349.1">
    <property type="nucleotide sequence ID" value="NZ_SODD01000001.1"/>
</dbReference>
<dbReference type="Pfam" id="PF25682">
    <property type="entry name" value="Phage_VG64"/>
    <property type="match status" value="1"/>
</dbReference>
<dbReference type="AlphaFoldDB" id="A0A4R8A6U6"/>
<dbReference type="OrthoDB" id="1643293at2"/>
<feature type="signal peptide" evidence="1">
    <location>
        <begin position="1"/>
        <end position="24"/>
    </location>
</feature>
<dbReference type="EMBL" id="SODD01000001">
    <property type="protein sequence ID" value="TDW26375.1"/>
    <property type="molecule type" value="Genomic_DNA"/>
</dbReference>
<protein>
    <recommendedName>
        <fullName evidence="4">Lipoprotein</fullName>
    </recommendedName>
</protein>
<sequence>MRKVKILVLVLLCGIGLVACDSDADVVTENIKKDAEQFKILRRIVFINNITGEYLFQAEGNCSVETNNEAQRLEVTCKLGKDQYKVHYFGLSDNTSYTVEQLDWVDSNKYRYEIVFKPESIVPLIEND</sequence>
<dbReference type="InterPro" id="IPR058243">
    <property type="entry name" value="Phage_VG64"/>
</dbReference>
<comment type="caution">
    <text evidence="2">The sequence shown here is derived from an EMBL/GenBank/DDBJ whole genome shotgun (WGS) entry which is preliminary data.</text>
</comment>
<gene>
    <name evidence="2" type="ORF">EDD63_10190</name>
</gene>
<proteinExistence type="predicted"/>
<dbReference type="PROSITE" id="PS51257">
    <property type="entry name" value="PROKAR_LIPOPROTEIN"/>
    <property type="match status" value="1"/>
</dbReference>
<dbReference type="Proteomes" id="UP000294743">
    <property type="component" value="Unassembled WGS sequence"/>
</dbReference>
<organism evidence="2 3">
    <name type="scientific">Breznakia blatticola</name>
    <dbReference type="NCBI Taxonomy" id="1754012"/>
    <lineage>
        <taxon>Bacteria</taxon>
        <taxon>Bacillati</taxon>
        <taxon>Bacillota</taxon>
        <taxon>Erysipelotrichia</taxon>
        <taxon>Erysipelotrichales</taxon>
        <taxon>Erysipelotrichaceae</taxon>
        <taxon>Breznakia</taxon>
    </lineage>
</organism>
<evidence type="ECO:0000313" key="2">
    <source>
        <dbReference type="EMBL" id="TDW26375.1"/>
    </source>
</evidence>
<reference evidence="2 3" key="1">
    <citation type="submission" date="2019-03" db="EMBL/GenBank/DDBJ databases">
        <title>Genomic Encyclopedia of Type Strains, Phase IV (KMG-IV): sequencing the most valuable type-strain genomes for metagenomic binning, comparative biology and taxonomic classification.</title>
        <authorList>
            <person name="Goeker M."/>
        </authorList>
    </citation>
    <scope>NUCLEOTIDE SEQUENCE [LARGE SCALE GENOMIC DNA]</scope>
    <source>
        <strain evidence="2 3">DSM 28867</strain>
    </source>
</reference>
<keyword evidence="3" id="KW-1185">Reference proteome</keyword>
<name>A0A4R8A6U6_9FIRM</name>
<evidence type="ECO:0000313" key="3">
    <source>
        <dbReference type="Proteomes" id="UP000294743"/>
    </source>
</evidence>